<keyword evidence="1" id="KW-0732">Signal</keyword>
<comment type="caution">
    <text evidence="2">The sequence shown here is derived from an EMBL/GenBank/DDBJ whole genome shotgun (WGS) entry which is preliminary data.</text>
</comment>
<dbReference type="InterPro" id="IPR007298">
    <property type="entry name" value="Cu-R_lipoprotein_NlpE"/>
</dbReference>
<feature type="chain" id="PRO_5003846624" description="NlpE C-terminal OB domain-containing protein" evidence="1">
    <location>
        <begin position="22"/>
        <end position="149"/>
    </location>
</feature>
<dbReference type="HOGENOM" id="CLU_095662_0_0_4"/>
<name>K1JX81_9BURK</name>
<evidence type="ECO:0000313" key="3">
    <source>
        <dbReference type="Proteomes" id="UP000005835"/>
    </source>
</evidence>
<gene>
    <name evidence="2" type="ORF">HMPREF9465_01328</name>
</gene>
<accession>K1JX81</accession>
<dbReference type="eggNOG" id="COG3015">
    <property type="taxonomic scope" value="Bacteria"/>
</dbReference>
<reference evidence="2 3" key="1">
    <citation type="submission" date="2012-05" db="EMBL/GenBank/DDBJ databases">
        <title>The Genome Sequence of Sutterella wadsworthensis 2_1_59BFAA.</title>
        <authorList>
            <consortium name="The Broad Institute Genome Sequencing Platform"/>
            <person name="Earl A."/>
            <person name="Ward D."/>
            <person name="Feldgarden M."/>
            <person name="Gevers D."/>
            <person name="Daigneault M."/>
            <person name="Strauss J."/>
            <person name="Allen-Vercoe E."/>
            <person name="Walker B."/>
            <person name="Young S.K."/>
            <person name="Zeng Q."/>
            <person name="Gargeya S."/>
            <person name="Fitzgerald M."/>
            <person name="Haas B."/>
            <person name="Abouelleil A."/>
            <person name="Alvarado L."/>
            <person name="Arachchi H.M."/>
            <person name="Berlin A.M."/>
            <person name="Chapman S.B."/>
            <person name="Goldberg J."/>
            <person name="Griggs A."/>
            <person name="Gujja S."/>
            <person name="Hansen M."/>
            <person name="Howarth C."/>
            <person name="Imamovic A."/>
            <person name="Larimer J."/>
            <person name="McCowen C."/>
            <person name="Montmayeur A."/>
            <person name="Murphy C."/>
            <person name="Neiman D."/>
            <person name="Pearson M."/>
            <person name="Priest M."/>
            <person name="Roberts A."/>
            <person name="Saif S."/>
            <person name="Shea T."/>
            <person name="Sisk P."/>
            <person name="Sykes S."/>
            <person name="Wortman J."/>
            <person name="Nusbaum C."/>
            <person name="Birren B."/>
        </authorList>
    </citation>
    <scope>NUCLEOTIDE SEQUENCE [LARGE SCALE GENOMIC DNA]</scope>
    <source>
        <strain evidence="2 3">2_1_59BFAA</strain>
    </source>
</reference>
<keyword evidence="3" id="KW-1185">Reference proteome</keyword>
<dbReference type="PROSITE" id="PS51257">
    <property type="entry name" value="PROKAR_LIPOPROTEIN"/>
    <property type="match status" value="1"/>
</dbReference>
<sequence>MKNASRISIAALCAAAALGLAGCNSPSSGTAPEAAPVQVQAQDLTPMQKAAGVYAGELPCADCSGIRTTLYLRANGVYTRISEYVGRDTFEDGGQWTIDEKGVVTMTPAVKGGQPSLARVEEGAVRLLNADGDAVEGPMADLYVLKKDQ</sequence>
<dbReference type="OrthoDB" id="5348860at2"/>
<dbReference type="Proteomes" id="UP000005835">
    <property type="component" value="Unassembled WGS sequence"/>
</dbReference>
<dbReference type="AlphaFoldDB" id="K1JX81"/>
<dbReference type="RefSeq" id="WP_005435342.1">
    <property type="nucleotide sequence ID" value="NZ_JH815516.1"/>
</dbReference>
<evidence type="ECO:0008006" key="4">
    <source>
        <dbReference type="Google" id="ProtNLM"/>
    </source>
</evidence>
<dbReference type="STRING" id="742823.HMPREF9465_01328"/>
<proteinExistence type="predicted"/>
<dbReference type="PATRIC" id="fig|742823.3.peg.1311"/>
<protein>
    <recommendedName>
        <fullName evidence="4">NlpE C-terminal OB domain-containing protein</fullName>
    </recommendedName>
</protein>
<dbReference type="Pfam" id="PF04170">
    <property type="entry name" value="NlpE"/>
    <property type="match status" value="1"/>
</dbReference>
<feature type="signal peptide" evidence="1">
    <location>
        <begin position="1"/>
        <end position="21"/>
    </location>
</feature>
<dbReference type="Gene3D" id="2.40.128.640">
    <property type="match status" value="1"/>
</dbReference>
<dbReference type="EMBL" id="ADMG01000031">
    <property type="protein sequence ID" value="EKB31223.1"/>
    <property type="molecule type" value="Genomic_DNA"/>
</dbReference>
<organism evidence="2 3">
    <name type="scientific">Sutterella wadsworthensis 2_1_59BFAA</name>
    <dbReference type="NCBI Taxonomy" id="742823"/>
    <lineage>
        <taxon>Bacteria</taxon>
        <taxon>Pseudomonadati</taxon>
        <taxon>Pseudomonadota</taxon>
        <taxon>Betaproteobacteria</taxon>
        <taxon>Burkholderiales</taxon>
        <taxon>Sutterellaceae</taxon>
        <taxon>Sutterella</taxon>
    </lineage>
</organism>
<evidence type="ECO:0000313" key="2">
    <source>
        <dbReference type="EMBL" id="EKB31223.1"/>
    </source>
</evidence>
<evidence type="ECO:0000256" key="1">
    <source>
        <dbReference type="SAM" id="SignalP"/>
    </source>
</evidence>